<feature type="transmembrane region" description="Helical" evidence="1">
    <location>
        <begin position="36"/>
        <end position="57"/>
    </location>
</feature>
<organism evidence="2 3">
    <name type="scientific">Colletotrichum higginsianum (strain IMI 349063)</name>
    <name type="common">Crucifer anthracnose fungus</name>
    <dbReference type="NCBI Taxonomy" id="759273"/>
    <lineage>
        <taxon>Eukaryota</taxon>
        <taxon>Fungi</taxon>
        <taxon>Dikarya</taxon>
        <taxon>Ascomycota</taxon>
        <taxon>Pezizomycotina</taxon>
        <taxon>Sordariomycetes</taxon>
        <taxon>Hypocreomycetidae</taxon>
        <taxon>Glomerellales</taxon>
        <taxon>Glomerellaceae</taxon>
        <taxon>Colletotrichum</taxon>
        <taxon>Colletotrichum destructivum species complex</taxon>
    </lineage>
</organism>
<evidence type="ECO:0000313" key="2">
    <source>
        <dbReference type="EMBL" id="CCF40958.1"/>
    </source>
</evidence>
<protein>
    <submittedName>
        <fullName evidence="2">Uncharacterized protein</fullName>
    </submittedName>
</protein>
<keyword evidence="1" id="KW-1133">Transmembrane helix</keyword>
<name>H1VL55_COLHI</name>
<dbReference type="HOGENOM" id="CLU_2885663_0_0_1"/>
<sequence>MLVGPVVTGSPIVVVYTVQVGALTSAAVIDSRAKSLVAAATVVIVVDVVGSEIVQVAGGTDWA</sequence>
<evidence type="ECO:0000256" key="1">
    <source>
        <dbReference type="SAM" id="Phobius"/>
    </source>
</evidence>
<gene>
    <name evidence="2" type="ORF">CH063_11382</name>
</gene>
<feature type="transmembrane region" description="Helical" evidence="1">
    <location>
        <begin position="12"/>
        <end position="29"/>
    </location>
</feature>
<keyword evidence="1" id="KW-0812">Transmembrane</keyword>
<evidence type="ECO:0000313" key="3">
    <source>
        <dbReference type="Proteomes" id="UP000007174"/>
    </source>
</evidence>
<dbReference type="EMBL" id="CACQ02004403">
    <property type="protein sequence ID" value="CCF40958.1"/>
    <property type="molecule type" value="Genomic_DNA"/>
</dbReference>
<dbReference type="Proteomes" id="UP000007174">
    <property type="component" value="Unassembled WGS sequence"/>
</dbReference>
<keyword evidence="1" id="KW-0472">Membrane</keyword>
<proteinExistence type="predicted"/>
<accession>H1VL55</accession>
<reference evidence="3" key="1">
    <citation type="journal article" date="2012" name="Nat. Genet.">
        <title>Lifestyle transitions in plant pathogenic Colletotrichum fungi deciphered by genome and transcriptome analyses.</title>
        <authorList>
            <person name="O'Connell R.J."/>
            <person name="Thon M.R."/>
            <person name="Hacquard S."/>
            <person name="Amyotte S.G."/>
            <person name="Kleemann J."/>
            <person name="Torres M.F."/>
            <person name="Damm U."/>
            <person name="Buiate E.A."/>
            <person name="Epstein L."/>
            <person name="Alkan N."/>
            <person name="Altmueller J."/>
            <person name="Alvarado-Balderrama L."/>
            <person name="Bauser C.A."/>
            <person name="Becker C."/>
            <person name="Birren B.W."/>
            <person name="Chen Z."/>
            <person name="Choi J."/>
            <person name="Crouch J.A."/>
            <person name="Duvick J.P."/>
            <person name="Farman M.A."/>
            <person name="Gan P."/>
            <person name="Heiman D."/>
            <person name="Henrissat B."/>
            <person name="Howard R.J."/>
            <person name="Kabbage M."/>
            <person name="Koch C."/>
            <person name="Kracher B."/>
            <person name="Kubo Y."/>
            <person name="Law A.D."/>
            <person name="Lebrun M.-H."/>
            <person name="Lee Y.-H."/>
            <person name="Miyara I."/>
            <person name="Moore N."/>
            <person name="Neumann U."/>
            <person name="Nordstroem K."/>
            <person name="Panaccione D.G."/>
            <person name="Panstruga R."/>
            <person name="Place M."/>
            <person name="Proctor R.H."/>
            <person name="Prusky D."/>
            <person name="Rech G."/>
            <person name="Reinhardt R."/>
            <person name="Rollins J.A."/>
            <person name="Rounsley S."/>
            <person name="Schardl C.L."/>
            <person name="Schwartz D.C."/>
            <person name="Shenoy N."/>
            <person name="Shirasu K."/>
            <person name="Sikhakolli U.R."/>
            <person name="Stueber K."/>
            <person name="Sukno S.A."/>
            <person name="Sweigard J.A."/>
            <person name="Takano Y."/>
            <person name="Takahara H."/>
            <person name="Trail F."/>
            <person name="van der Does H.C."/>
            <person name="Voll L.M."/>
            <person name="Will I."/>
            <person name="Young S."/>
            <person name="Zeng Q."/>
            <person name="Zhang J."/>
            <person name="Zhou S."/>
            <person name="Dickman M.B."/>
            <person name="Schulze-Lefert P."/>
            <person name="Ver Loren van Themaat E."/>
            <person name="Ma L.-J."/>
            <person name="Vaillancourt L.J."/>
        </authorList>
    </citation>
    <scope>NUCLEOTIDE SEQUENCE [LARGE SCALE GENOMIC DNA]</scope>
    <source>
        <strain evidence="3">IMI 349063</strain>
    </source>
</reference>
<dbReference type="AlphaFoldDB" id="H1VL55"/>